<dbReference type="GO" id="GO:0046872">
    <property type="term" value="F:metal ion binding"/>
    <property type="evidence" value="ECO:0007669"/>
    <property type="project" value="UniProtKB-KW"/>
</dbReference>
<keyword evidence="4" id="KW-0378">Hydrolase</keyword>
<dbReference type="CDD" id="cd07331">
    <property type="entry name" value="M48C_Oma1_like"/>
    <property type="match status" value="1"/>
</dbReference>
<dbReference type="GO" id="GO:0004222">
    <property type="term" value="F:metalloendopeptidase activity"/>
    <property type="evidence" value="ECO:0007669"/>
    <property type="project" value="InterPro"/>
</dbReference>
<protein>
    <submittedName>
        <fullName evidence="9">10346_t:CDS:1</fullName>
    </submittedName>
</protein>
<reference evidence="9" key="1">
    <citation type="submission" date="2021-06" db="EMBL/GenBank/DDBJ databases">
        <authorList>
            <person name="Kallberg Y."/>
            <person name="Tangrot J."/>
            <person name="Rosling A."/>
        </authorList>
    </citation>
    <scope>NUCLEOTIDE SEQUENCE</scope>
    <source>
        <strain evidence="9">BR232B</strain>
    </source>
</reference>
<dbReference type="GO" id="GO:0034982">
    <property type="term" value="P:mitochondrial protein processing"/>
    <property type="evidence" value="ECO:0007669"/>
    <property type="project" value="TreeGrafter"/>
</dbReference>
<evidence type="ECO:0000256" key="4">
    <source>
        <dbReference type="ARBA" id="ARBA00022801"/>
    </source>
</evidence>
<proteinExistence type="predicted"/>
<evidence type="ECO:0000313" key="9">
    <source>
        <dbReference type="EMBL" id="CAG8555138.1"/>
    </source>
</evidence>
<keyword evidence="7" id="KW-1133">Transmembrane helix</keyword>
<feature type="transmembrane region" description="Helical" evidence="7">
    <location>
        <begin position="105"/>
        <end position="126"/>
    </location>
</feature>
<name>A0A9N9FQT1_9GLOM</name>
<dbReference type="InterPro" id="IPR051156">
    <property type="entry name" value="Mito/Outer_Membr_Metalloprot"/>
</dbReference>
<dbReference type="OrthoDB" id="7464992at2759"/>
<accession>A0A9N9FQT1</accession>
<organism evidence="9 10">
    <name type="scientific">Paraglomus brasilianum</name>
    <dbReference type="NCBI Taxonomy" id="144538"/>
    <lineage>
        <taxon>Eukaryota</taxon>
        <taxon>Fungi</taxon>
        <taxon>Fungi incertae sedis</taxon>
        <taxon>Mucoromycota</taxon>
        <taxon>Glomeromycotina</taxon>
        <taxon>Glomeromycetes</taxon>
        <taxon>Paraglomerales</taxon>
        <taxon>Paraglomeraceae</taxon>
        <taxon>Paraglomus</taxon>
    </lineage>
</organism>
<dbReference type="PANTHER" id="PTHR22726">
    <property type="entry name" value="METALLOENDOPEPTIDASE OMA1"/>
    <property type="match status" value="1"/>
</dbReference>
<keyword evidence="5" id="KW-0862">Zinc</keyword>
<evidence type="ECO:0000256" key="5">
    <source>
        <dbReference type="ARBA" id="ARBA00022833"/>
    </source>
</evidence>
<dbReference type="InterPro" id="IPR001915">
    <property type="entry name" value="Peptidase_M48"/>
</dbReference>
<keyword evidence="7" id="KW-0812">Transmembrane</keyword>
<evidence type="ECO:0000256" key="3">
    <source>
        <dbReference type="ARBA" id="ARBA00022723"/>
    </source>
</evidence>
<keyword evidence="3" id="KW-0479">Metal-binding</keyword>
<keyword evidence="7" id="KW-0472">Membrane</keyword>
<dbReference type="Pfam" id="PF01435">
    <property type="entry name" value="Peptidase_M48"/>
    <property type="match status" value="1"/>
</dbReference>
<evidence type="ECO:0000256" key="6">
    <source>
        <dbReference type="ARBA" id="ARBA00023049"/>
    </source>
</evidence>
<evidence type="ECO:0000313" key="10">
    <source>
        <dbReference type="Proteomes" id="UP000789739"/>
    </source>
</evidence>
<evidence type="ECO:0000259" key="8">
    <source>
        <dbReference type="Pfam" id="PF01435"/>
    </source>
</evidence>
<gene>
    <name evidence="9" type="ORF">PBRASI_LOCUS5295</name>
</gene>
<dbReference type="Gene3D" id="3.30.2010.10">
    <property type="entry name" value="Metalloproteases ('zincins'), catalytic domain"/>
    <property type="match status" value="1"/>
</dbReference>
<evidence type="ECO:0000256" key="7">
    <source>
        <dbReference type="SAM" id="Phobius"/>
    </source>
</evidence>
<evidence type="ECO:0000256" key="1">
    <source>
        <dbReference type="ARBA" id="ARBA00001947"/>
    </source>
</evidence>
<dbReference type="PANTHER" id="PTHR22726:SF18">
    <property type="entry name" value="PEPTIDASE M48 DOMAIN-CONTAINING PROTEIN"/>
    <property type="match status" value="1"/>
</dbReference>
<keyword evidence="2" id="KW-0645">Protease</keyword>
<dbReference type="GO" id="GO:0006515">
    <property type="term" value="P:protein quality control for misfolded or incompletely synthesized proteins"/>
    <property type="evidence" value="ECO:0007669"/>
    <property type="project" value="TreeGrafter"/>
</dbReference>
<dbReference type="EMBL" id="CAJVPI010000606">
    <property type="protein sequence ID" value="CAG8555138.1"/>
    <property type="molecule type" value="Genomic_DNA"/>
</dbReference>
<sequence length="492" mass="55589">MNIRQPLRLATRISHVCGTTLSFTTISRPRSYSPLPKHALVKLSLPSHFSRSFHITPPAKGPPAFLLIFKSTTGAASLRILSNFFLSFLPLALRSKRLSPRKRRILLGLSTIIPVTGFTITLLSGLEQAPHTNRWRVSFMNEEEEYALCHEAFMREIANCTDRVVGLDKKDAMFVLHVAVNLVTGLDDKMNRLRNVSIKKNNNADIENENFGNVDINNENVGNGKNGYGINEVNKDLYPRKQTKELIKLKTNFKDNETDEASANHIDEARPFHIYVIDDDNIVNACAFGATRRIIVYTGWLKFINYNEDYLATTLAHEMAHILQRHSSEFLGFSQVIVTVAAEGFVHSLFGPRYSQKQEREADLVGMQLLALAGYNPNKAVELWSLSAAKSHNSAATSNSNDIGFESTLVDEEDYANEVLKSLDSYFSTHPLDEERAKYLIAALPDAEELYERAVGERGRARQFKETEVVENWDVMNLVSDLWGRLTRKSFF</sequence>
<evidence type="ECO:0000256" key="2">
    <source>
        <dbReference type="ARBA" id="ARBA00022670"/>
    </source>
</evidence>
<feature type="domain" description="Peptidase M48" evidence="8">
    <location>
        <begin position="269"/>
        <end position="440"/>
    </location>
</feature>
<dbReference type="AlphaFoldDB" id="A0A9N9FQT1"/>
<comment type="caution">
    <text evidence="9">The sequence shown here is derived from an EMBL/GenBank/DDBJ whole genome shotgun (WGS) entry which is preliminary data.</text>
</comment>
<comment type="cofactor">
    <cofactor evidence="1">
        <name>Zn(2+)</name>
        <dbReference type="ChEBI" id="CHEBI:29105"/>
    </cofactor>
</comment>
<keyword evidence="10" id="KW-1185">Reference proteome</keyword>
<dbReference type="Proteomes" id="UP000789739">
    <property type="component" value="Unassembled WGS sequence"/>
</dbReference>
<keyword evidence="6" id="KW-0482">Metalloprotease</keyword>
<dbReference type="GO" id="GO:0005743">
    <property type="term" value="C:mitochondrial inner membrane"/>
    <property type="evidence" value="ECO:0007669"/>
    <property type="project" value="TreeGrafter"/>
</dbReference>